<comment type="caution">
    <text evidence="3">The sequence shown here is derived from an EMBL/GenBank/DDBJ whole genome shotgun (WGS) entry which is preliminary data.</text>
</comment>
<evidence type="ECO:0000256" key="2">
    <source>
        <dbReference type="SAM" id="SignalP"/>
    </source>
</evidence>
<name>A0A9W8MDN0_9AGAR</name>
<keyword evidence="2" id="KW-0732">Signal</keyword>
<feature type="signal peptide" evidence="2">
    <location>
        <begin position="1"/>
        <end position="24"/>
    </location>
</feature>
<feature type="chain" id="PRO_5040926883" evidence="2">
    <location>
        <begin position="25"/>
        <end position="65"/>
    </location>
</feature>
<dbReference type="AlphaFoldDB" id="A0A9W8MDN0"/>
<protein>
    <submittedName>
        <fullName evidence="3">Uncharacterized protein</fullName>
    </submittedName>
</protein>
<feature type="region of interest" description="Disordered" evidence="1">
    <location>
        <begin position="26"/>
        <end position="65"/>
    </location>
</feature>
<dbReference type="PROSITE" id="PS51257">
    <property type="entry name" value="PROKAR_LIPOPROTEIN"/>
    <property type="match status" value="1"/>
</dbReference>
<organism evidence="3 4">
    <name type="scientific">Candolleomyces eurysporus</name>
    <dbReference type="NCBI Taxonomy" id="2828524"/>
    <lineage>
        <taxon>Eukaryota</taxon>
        <taxon>Fungi</taxon>
        <taxon>Dikarya</taxon>
        <taxon>Basidiomycota</taxon>
        <taxon>Agaricomycotina</taxon>
        <taxon>Agaricomycetes</taxon>
        <taxon>Agaricomycetidae</taxon>
        <taxon>Agaricales</taxon>
        <taxon>Agaricineae</taxon>
        <taxon>Psathyrellaceae</taxon>
        <taxon>Candolleomyces</taxon>
    </lineage>
</organism>
<dbReference type="EMBL" id="JANBPK010001204">
    <property type="protein sequence ID" value="KAJ2924819.1"/>
    <property type="molecule type" value="Genomic_DNA"/>
</dbReference>
<sequence length="65" mass="7090">MLTKLNNIFPLILALLITIQSCNGVPVGDPTEPQLSRREPSSFRFKNPTPDKTSDAPLVNVTEGP</sequence>
<reference evidence="3" key="1">
    <citation type="submission" date="2022-06" db="EMBL/GenBank/DDBJ databases">
        <title>Genome Sequence of Candolleomyces eurysporus.</title>
        <authorList>
            <person name="Buettner E."/>
        </authorList>
    </citation>
    <scope>NUCLEOTIDE SEQUENCE</scope>
    <source>
        <strain evidence="3">VTCC 930004</strain>
    </source>
</reference>
<evidence type="ECO:0000313" key="3">
    <source>
        <dbReference type="EMBL" id="KAJ2924819.1"/>
    </source>
</evidence>
<feature type="non-terminal residue" evidence="3">
    <location>
        <position position="65"/>
    </location>
</feature>
<evidence type="ECO:0000256" key="1">
    <source>
        <dbReference type="SAM" id="MobiDB-lite"/>
    </source>
</evidence>
<gene>
    <name evidence="3" type="ORF">H1R20_g12299</name>
</gene>
<proteinExistence type="predicted"/>
<dbReference type="Proteomes" id="UP001140091">
    <property type="component" value="Unassembled WGS sequence"/>
</dbReference>
<accession>A0A9W8MDN0</accession>
<dbReference type="OrthoDB" id="10338282at2759"/>
<keyword evidence="4" id="KW-1185">Reference proteome</keyword>
<evidence type="ECO:0000313" key="4">
    <source>
        <dbReference type="Proteomes" id="UP001140091"/>
    </source>
</evidence>